<keyword evidence="5" id="KW-0808">Transferase</keyword>
<accession>A0A949JB33</accession>
<dbReference type="GO" id="GO:0004674">
    <property type="term" value="F:protein serine/threonine kinase activity"/>
    <property type="evidence" value="ECO:0007669"/>
    <property type="project" value="TreeGrafter"/>
</dbReference>
<dbReference type="Proteomes" id="UP000694501">
    <property type="component" value="Unassembled WGS sequence"/>
</dbReference>
<dbReference type="EMBL" id="JAELVF020000001">
    <property type="protein sequence ID" value="MBU7596798.1"/>
    <property type="molecule type" value="Genomic_DNA"/>
</dbReference>
<dbReference type="SMART" id="SM00220">
    <property type="entry name" value="S_TKc"/>
    <property type="match status" value="1"/>
</dbReference>
<dbReference type="PANTHER" id="PTHR24346:SF30">
    <property type="entry name" value="MATERNAL EMBRYONIC LEUCINE ZIPPER KINASE"/>
    <property type="match status" value="1"/>
</dbReference>
<evidence type="ECO:0000256" key="2">
    <source>
        <dbReference type="ARBA" id="ARBA00022840"/>
    </source>
</evidence>
<keyword evidence="5" id="KW-0418">Kinase</keyword>
<evidence type="ECO:0000313" key="6">
    <source>
        <dbReference type="Proteomes" id="UP000694501"/>
    </source>
</evidence>
<keyword evidence="6" id="KW-1185">Reference proteome</keyword>
<evidence type="ECO:0000313" key="5">
    <source>
        <dbReference type="EMBL" id="MBU7596798.1"/>
    </source>
</evidence>
<dbReference type="Pfam" id="PF03995">
    <property type="entry name" value="Inhibitor_I36"/>
    <property type="match status" value="1"/>
</dbReference>
<dbReference type="GO" id="GO:0005737">
    <property type="term" value="C:cytoplasm"/>
    <property type="evidence" value="ECO:0007669"/>
    <property type="project" value="TreeGrafter"/>
</dbReference>
<dbReference type="Gene3D" id="1.10.510.10">
    <property type="entry name" value="Transferase(Phosphotransferase) domain 1"/>
    <property type="match status" value="1"/>
</dbReference>
<sequence length="496" mass="53550">MNTSCVPAGYRIGRWVVDAPVAEGAFGSVYAAHRTGDATGGDPRGADATAGAPTGERSAEGGASGGGPGVGDAEYPARAALKILPTGTSTPRQLRHLRELVAREVELLSRVRHVRLIRMYETLTVDDPHHPELDGSAVLVLELASRSLRDVLDDAGGPAPPGAARLLAEVCEGMAQLHREGWVHGDIKPSNVLLMDDGGVRLSDFNLAAEMEGSHAYSPAFSTPDYSPPELLWSEFSARGQQIRPTADIWAYGVLCHVVLSGTYPMPGGTASARREAAARYARGEEELRLSPLLPDGWAALIGHCLARTHQERARYDASQLAARAAELGGGRGRRPGRRVRLPRSRRAQLAALTATVATAVTAGTGAALVYERSGSSEPQGYQRCLEGNVCFFTEPHGKGDMCAWWGDDRDWYRGEVKCGWHPDTKVASVFNNGKDTDQGEQYVDVFYFGEQEYGAEEGCIRIGTRRNLEGEQTFASHRWQVTCADPYEKGRNAPQ</sequence>
<dbReference type="GO" id="GO:0005524">
    <property type="term" value="F:ATP binding"/>
    <property type="evidence" value="ECO:0007669"/>
    <property type="project" value="UniProtKB-KW"/>
</dbReference>
<keyword evidence="1" id="KW-0547">Nucleotide-binding</keyword>
<feature type="domain" description="Protein kinase" evidence="4">
    <location>
        <begin position="15"/>
        <end position="328"/>
    </location>
</feature>
<keyword evidence="2" id="KW-0067">ATP-binding</keyword>
<dbReference type="PROSITE" id="PS50011">
    <property type="entry name" value="PROTEIN_KINASE_DOM"/>
    <property type="match status" value="1"/>
</dbReference>
<dbReference type="InterPro" id="IPR000719">
    <property type="entry name" value="Prot_kinase_dom"/>
</dbReference>
<evidence type="ECO:0000259" key="4">
    <source>
        <dbReference type="PROSITE" id="PS50011"/>
    </source>
</evidence>
<dbReference type="InterPro" id="IPR011009">
    <property type="entry name" value="Kinase-like_dom_sf"/>
</dbReference>
<evidence type="ECO:0000256" key="1">
    <source>
        <dbReference type="ARBA" id="ARBA00022741"/>
    </source>
</evidence>
<comment type="caution">
    <text evidence="5">The sequence shown here is derived from an EMBL/GenBank/DDBJ whole genome shotgun (WGS) entry which is preliminary data.</text>
</comment>
<protein>
    <submittedName>
        <fullName evidence="5">Protein kinase</fullName>
    </submittedName>
</protein>
<dbReference type="SUPFAM" id="SSF56112">
    <property type="entry name" value="Protein kinase-like (PK-like)"/>
    <property type="match status" value="1"/>
</dbReference>
<proteinExistence type="predicted"/>
<dbReference type="AlphaFoldDB" id="A0A949JB33"/>
<dbReference type="Pfam" id="PF00069">
    <property type="entry name" value="Pkinase"/>
    <property type="match status" value="1"/>
</dbReference>
<dbReference type="RefSeq" id="WP_211042466.1">
    <property type="nucleotide sequence ID" value="NZ_JAELVF020000001.1"/>
</dbReference>
<reference evidence="5" key="1">
    <citation type="submission" date="2021-06" db="EMBL/GenBank/DDBJ databases">
        <title>Sequencing of actinobacteria type strains.</title>
        <authorList>
            <person name="Nguyen G.-S."/>
            <person name="Wentzel A."/>
        </authorList>
    </citation>
    <scope>NUCLEOTIDE SEQUENCE</scope>
    <source>
        <strain evidence="5">P38-E01</strain>
    </source>
</reference>
<dbReference type="GO" id="GO:0035556">
    <property type="term" value="P:intracellular signal transduction"/>
    <property type="evidence" value="ECO:0007669"/>
    <property type="project" value="TreeGrafter"/>
</dbReference>
<organism evidence="5 6">
    <name type="scientific">Streptomyces tardus</name>
    <dbReference type="NCBI Taxonomy" id="2780544"/>
    <lineage>
        <taxon>Bacteria</taxon>
        <taxon>Bacillati</taxon>
        <taxon>Actinomycetota</taxon>
        <taxon>Actinomycetes</taxon>
        <taxon>Kitasatosporales</taxon>
        <taxon>Streptomycetaceae</taxon>
        <taxon>Streptomyces</taxon>
    </lineage>
</organism>
<dbReference type="PANTHER" id="PTHR24346">
    <property type="entry name" value="MAP/MICROTUBULE AFFINITY-REGULATING KINASE"/>
    <property type="match status" value="1"/>
</dbReference>
<gene>
    <name evidence="5" type="ORF">JGS22_003880</name>
</gene>
<feature type="region of interest" description="Disordered" evidence="3">
    <location>
        <begin position="35"/>
        <end position="72"/>
    </location>
</feature>
<evidence type="ECO:0000256" key="3">
    <source>
        <dbReference type="SAM" id="MobiDB-lite"/>
    </source>
</evidence>
<name>A0A949JB33_9ACTN</name>